<feature type="active site" description="Proton acceptor" evidence="8">
    <location>
        <position position="13"/>
    </location>
</feature>
<dbReference type="AlphaFoldDB" id="A0A4R3N5U6"/>
<dbReference type="SUPFAM" id="SSF52540">
    <property type="entry name" value="P-loop containing nucleoside triphosphate hydrolases"/>
    <property type="match status" value="1"/>
</dbReference>
<dbReference type="UniPathway" id="UPA00075">
    <property type="reaction ID" value="UER00335"/>
</dbReference>
<dbReference type="GO" id="GO:0000287">
    <property type="term" value="F:magnesium ion binding"/>
    <property type="evidence" value="ECO:0007669"/>
    <property type="project" value="UniProtKB-UniRule"/>
</dbReference>
<dbReference type="GO" id="GO:0004019">
    <property type="term" value="F:adenylosuccinate synthase activity"/>
    <property type="evidence" value="ECO:0007669"/>
    <property type="project" value="UniProtKB-UniRule"/>
</dbReference>
<feature type="binding site" description="in other chain" evidence="8">
    <location>
        <position position="238"/>
    </location>
    <ligand>
        <name>IMP</name>
        <dbReference type="ChEBI" id="CHEBI:58053"/>
        <note>ligand shared between dimeric partners</note>
    </ligand>
</feature>
<evidence type="ECO:0000256" key="9">
    <source>
        <dbReference type="PROSITE-ProRule" id="PRU10134"/>
    </source>
</evidence>
<comment type="caution">
    <text evidence="11">The sequence shown here is derived from an EMBL/GenBank/DDBJ whole genome shotgun (WGS) entry which is preliminary data.</text>
</comment>
<feature type="binding site" evidence="8">
    <location>
        <position position="13"/>
    </location>
    <ligand>
        <name>Mg(2+)</name>
        <dbReference type="ChEBI" id="CHEBI:18420"/>
    </ligand>
</feature>
<dbReference type="HAMAP" id="MF_00011">
    <property type="entry name" value="Adenylosucc_synth"/>
    <property type="match status" value="1"/>
</dbReference>
<dbReference type="PROSITE" id="PS00513">
    <property type="entry name" value="ADENYLOSUCCIN_SYN_2"/>
    <property type="match status" value="1"/>
</dbReference>
<evidence type="ECO:0000256" key="1">
    <source>
        <dbReference type="ARBA" id="ARBA00011738"/>
    </source>
</evidence>
<dbReference type="PROSITE" id="PS01266">
    <property type="entry name" value="ADENYLOSUCCIN_SYN_1"/>
    <property type="match status" value="1"/>
</dbReference>
<name>A0A4R3N5U6_9BACI</name>
<gene>
    <name evidence="8" type="primary">purA</name>
    <name evidence="11" type="ORF">EDD68_10554</name>
</gene>
<dbReference type="InterPro" id="IPR042110">
    <property type="entry name" value="Adenylosuccinate_synth_dom2"/>
</dbReference>
<dbReference type="InterPro" id="IPR027417">
    <property type="entry name" value="P-loop_NTPase"/>
</dbReference>
<dbReference type="NCBIfam" id="NF002223">
    <property type="entry name" value="PRK01117.1"/>
    <property type="match status" value="1"/>
</dbReference>
<dbReference type="InterPro" id="IPR042109">
    <property type="entry name" value="Adenylosuccinate_synth_dom1"/>
</dbReference>
<dbReference type="InterPro" id="IPR042111">
    <property type="entry name" value="Adenylosuccinate_synth_dom3"/>
</dbReference>
<evidence type="ECO:0000256" key="2">
    <source>
        <dbReference type="ARBA" id="ARBA00022598"/>
    </source>
</evidence>
<keyword evidence="5 8" id="KW-0658">Purine biosynthesis</keyword>
<comment type="cofactor">
    <cofactor evidence="8">
        <name>Mg(2+)</name>
        <dbReference type="ChEBI" id="CHEBI:18420"/>
    </cofactor>
    <text evidence="8">Binds 1 Mg(2+) ion per subunit.</text>
</comment>
<feature type="binding site" description="in other chain" evidence="8">
    <location>
        <position position="223"/>
    </location>
    <ligand>
        <name>IMP</name>
        <dbReference type="ChEBI" id="CHEBI:58053"/>
        <note>ligand shared between dimeric partners</note>
    </ligand>
</feature>
<dbReference type="SMART" id="SM00788">
    <property type="entry name" value="Adenylsucc_synt"/>
    <property type="match status" value="1"/>
</dbReference>
<dbReference type="FunFam" id="3.90.170.10:FF:000001">
    <property type="entry name" value="Adenylosuccinate synthetase"/>
    <property type="match status" value="1"/>
</dbReference>
<evidence type="ECO:0000256" key="4">
    <source>
        <dbReference type="ARBA" id="ARBA00022741"/>
    </source>
</evidence>
<dbReference type="Gene3D" id="3.40.440.10">
    <property type="entry name" value="Adenylosuccinate Synthetase, subunit A, domain 1"/>
    <property type="match status" value="1"/>
</dbReference>
<dbReference type="OrthoDB" id="9807553at2"/>
<evidence type="ECO:0000256" key="7">
    <source>
        <dbReference type="ARBA" id="ARBA00023134"/>
    </source>
</evidence>
<dbReference type="InterPro" id="IPR018220">
    <property type="entry name" value="Adenylosuccin_syn_GTP-bd"/>
</dbReference>
<dbReference type="GO" id="GO:0046040">
    <property type="term" value="P:IMP metabolic process"/>
    <property type="evidence" value="ECO:0007669"/>
    <property type="project" value="TreeGrafter"/>
</dbReference>
<feature type="binding site" evidence="8">
    <location>
        <begin position="298"/>
        <end position="304"/>
    </location>
    <ligand>
        <name>substrate</name>
    </ligand>
</feature>
<dbReference type="FunFam" id="1.10.300.10:FF:000001">
    <property type="entry name" value="Adenylosuccinate synthetase"/>
    <property type="match status" value="1"/>
</dbReference>
<dbReference type="NCBIfam" id="TIGR00184">
    <property type="entry name" value="purA"/>
    <property type="match status" value="1"/>
</dbReference>
<dbReference type="CDD" id="cd03108">
    <property type="entry name" value="AdSS"/>
    <property type="match status" value="1"/>
</dbReference>
<feature type="binding site" evidence="8">
    <location>
        <begin position="12"/>
        <end position="18"/>
    </location>
    <ligand>
        <name>GTP</name>
        <dbReference type="ChEBI" id="CHEBI:37565"/>
    </ligand>
</feature>
<feature type="binding site" description="in other chain" evidence="8">
    <location>
        <begin position="13"/>
        <end position="16"/>
    </location>
    <ligand>
        <name>IMP</name>
        <dbReference type="ChEBI" id="CHEBI:58053"/>
        <note>ligand shared between dimeric partners</note>
    </ligand>
</feature>
<organism evidence="11 12">
    <name type="scientific">Melghiribacillus thermohalophilus</name>
    <dbReference type="NCBI Taxonomy" id="1324956"/>
    <lineage>
        <taxon>Bacteria</taxon>
        <taxon>Bacillati</taxon>
        <taxon>Bacillota</taxon>
        <taxon>Bacilli</taxon>
        <taxon>Bacillales</taxon>
        <taxon>Bacillaceae</taxon>
        <taxon>Melghiribacillus</taxon>
    </lineage>
</organism>
<dbReference type="GO" id="GO:0044208">
    <property type="term" value="P:'de novo' AMP biosynthetic process"/>
    <property type="evidence" value="ECO:0007669"/>
    <property type="project" value="UniProtKB-UniRule"/>
</dbReference>
<dbReference type="PANTHER" id="PTHR11846">
    <property type="entry name" value="ADENYLOSUCCINATE SYNTHETASE"/>
    <property type="match status" value="1"/>
</dbReference>
<keyword evidence="2 8" id="KW-0436">Ligase</keyword>
<evidence type="ECO:0000313" key="12">
    <source>
        <dbReference type="Proteomes" id="UP000294650"/>
    </source>
</evidence>
<dbReference type="EC" id="6.3.4.4" evidence="8 10"/>
<dbReference type="Gene3D" id="3.90.170.10">
    <property type="entry name" value="Adenylosuccinate Synthetase, subunit A, domain 3"/>
    <property type="match status" value="1"/>
</dbReference>
<feature type="binding site" evidence="8">
    <location>
        <begin position="330"/>
        <end position="332"/>
    </location>
    <ligand>
        <name>GTP</name>
        <dbReference type="ChEBI" id="CHEBI:37565"/>
    </ligand>
</feature>
<keyword evidence="6 8" id="KW-0460">Magnesium</keyword>
<evidence type="ECO:0000256" key="5">
    <source>
        <dbReference type="ARBA" id="ARBA00022755"/>
    </source>
</evidence>
<comment type="function">
    <text evidence="8">Plays an important role in the de novo pathway of purine nucleotide biosynthesis. Catalyzes the first committed step in the biosynthesis of AMP from IMP.</text>
</comment>
<dbReference type="EMBL" id="SMAN01000005">
    <property type="protein sequence ID" value="TCT24600.1"/>
    <property type="molecule type" value="Genomic_DNA"/>
</dbReference>
<keyword evidence="12" id="KW-1185">Reference proteome</keyword>
<proteinExistence type="inferred from homology"/>
<reference evidence="11 12" key="1">
    <citation type="submission" date="2019-03" db="EMBL/GenBank/DDBJ databases">
        <title>Genomic Encyclopedia of Type Strains, Phase IV (KMG-IV): sequencing the most valuable type-strain genomes for metagenomic binning, comparative biology and taxonomic classification.</title>
        <authorList>
            <person name="Goeker M."/>
        </authorList>
    </citation>
    <scope>NUCLEOTIDE SEQUENCE [LARGE SCALE GENOMIC DNA]</scope>
    <source>
        <strain evidence="11 12">DSM 25894</strain>
    </source>
</reference>
<feature type="binding site" description="in other chain" evidence="8">
    <location>
        <position position="128"/>
    </location>
    <ligand>
        <name>IMP</name>
        <dbReference type="ChEBI" id="CHEBI:58053"/>
        <note>ligand shared between dimeric partners</note>
    </ligand>
</feature>
<dbReference type="InterPro" id="IPR001114">
    <property type="entry name" value="Adenylosuccinate_synthetase"/>
</dbReference>
<comment type="subunit">
    <text evidence="1 8">Homodimer.</text>
</comment>
<dbReference type="Pfam" id="PF00709">
    <property type="entry name" value="Adenylsucc_synt"/>
    <property type="match status" value="1"/>
</dbReference>
<feature type="binding site" evidence="8">
    <location>
        <position position="40"/>
    </location>
    <ligand>
        <name>Mg(2+)</name>
        <dbReference type="ChEBI" id="CHEBI:18420"/>
    </ligand>
</feature>
<dbReference type="Proteomes" id="UP000294650">
    <property type="component" value="Unassembled WGS sequence"/>
</dbReference>
<accession>A0A4R3N5U6</accession>
<sequence>MTTAVVVGTQWGDEGKGKITDFLSQQADVVARYQGGNNAGHTIQFDGETYKLHLIPSGIFDHKKVCILGNGMVIHPKALLEELQYLHERNISTDHLRISNRAHVILPYHIKLDELQEEKKGDNKIGTTKKGIGPAYTDKAARMGIRMADLLDKETFRKKLEENLAEKNAWFEKVYHSETLDVDVIFEEYFEYGQKLAPYVCDTSVLLNDAIDEGKHILFEGAQGVMLDVDQGTYPFVTSSNPTAGGVTVGTGVGPTKIHRIVGVSKAYTTRVGDGPFPTELNDEIGDQIREVGREYGTTTGRPRRVGWFDAVVLRHSKRVSGITDLSLNSLDVLTGLETLKICVAYEYDGKVMEEYPANLNVLAHCKPIYEEMPGWNEDITGVQSIDELPEEARHYLKRVSELTGIPISIFSVGPDRKQTIVLNNIYE</sequence>
<feature type="active site" evidence="9">
    <location>
        <position position="139"/>
    </location>
</feature>
<feature type="active site" description="Proton donor" evidence="8">
    <location>
        <position position="41"/>
    </location>
</feature>
<evidence type="ECO:0000256" key="8">
    <source>
        <dbReference type="HAMAP-Rule" id="MF_00011"/>
    </source>
</evidence>
<evidence type="ECO:0000256" key="6">
    <source>
        <dbReference type="ARBA" id="ARBA00022842"/>
    </source>
</evidence>
<protein>
    <recommendedName>
        <fullName evidence="8 10">Adenylosuccinate synthetase</fullName>
        <shortName evidence="8">AMPSase</shortName>
        <shortName evidence="8">AdSS</shortName>
        <ecNumber evidence="8 10">6.3.4.4</ecNumber>
    </recommendedName>
    <alternativeName>
        <fullName evidence="8">IMP--aspartate ligase</fullName>
    </alternativeName>
</protein>
<evidence type="ECO:0000256" key="10">
    <source>
        <dbReference type="RuleBase" id="RU000520"/>
    </source>
</evidence>
<comment type="catalytic activity">
    <reaction evidence="8 10">
        <text>IMP + L-aspartate + GTP = N(6)-(1,2-dicarboxyethyl)-AMP + GDP + phosphate + 2 H(+)</text>
        <dbReference type="Rhea" id="RHEA:15753"/>
        <dbReference type="ChEBI" id="CHEBI:15378"/>
        <dbReference type="ChEBI" id="CHEBI:29991"/>
        <dbReference type="ChEBI" id="CHEBI:37565"/>
        <dbReference type="ChEBI" id="CHEBI:43474"/>
        <dbReference type="ChEBI" id="CHEBI:57567"/>
        <dbReference type="ChEBI" id="CHEBI:58053"/>
        <dbReference type="ChEBI" id="CHEBI:58189"/>
        <dbReference type="EC" id="6.3.4.4"/>
    </reaction>
</comment>
<comment type="subcellular location">
    <subcellularLocation>
        <location evidence="8">Cytoplasm</location>
    </subcellularLocation>
</comment>
<evidence type="ECO:0000256" key="3">
    <source>
        <dbReference type="ARBA" id="ARBA00022723"/>
    </source>
</evidence>
<evidence type="ECO:0000313" key="11">
    <source>
        <dbReference type="EMBL" id="TCT24600.1"/>
    </source>
</evidence>
<feature type="binding site" evidence="8">
    <location>
        <position position="142"/>
    </location>
    <ligand>
        <name>IMP</name>
        <dbReference type="ChEBI" id="CHEBI:58053"/>
        <note>ligand shared between dimeric partners</note>
    </ligand>
</feature>
<feature type="binding site" evidence="8">
    <location>
        <begin position="40"/>
        <end position="42"/>
    </location>
    <ligand>
        <name>GTP</name>
        <dbReference type="ChEBI" id="CHEBI:37565"/>
    </ligand>
</feature>
<comment type="pathway">
    <text evidence="8 10">Purine metabolism; AMP biosynthesis via de novo pathway; AMP from IMP: step 1/2.</text>
</comment>
<feature type="binding site" description="in other chain" evidence="8">
    <location>
        <begin position="38"/>
        <end position="41"/>
    </location>
    <ligand>
        <name>IMP</name>
        <dbReference type="ChEBI" id="CHEBI:58053"/>
        <note>ligand shared between dimeric partners</note>
    </ligand>
</feature>
<feature type="binding site" description="in other chain" evidence="8">
    <location>
        <position position="302"/>
    </location>
    <ligand>
        <name>IMP</name>
        <dbReference type="ChEBI" id="CHEBI:58053"/>
        <note>ligand shared between dimeric partners</note>
    </ligand>
</feature>
<dbReference type="GO" id="GO:0005525">
    <property type="term" value="F:GTP binding"/>
    <property type="evidence" value="ECO:0007669"/>
    <property type="project" value="UniProtKB-UniRule"/>
</dbReference>
<dbReference type="InterPro" id="IPR033128">
    <property type="entry name" value="Adenylosuccin_syn_Lys_AS"/>
</dbReference>
<feature type="binding site" evidence="8">
    <location>
        <position position="304"/>
    </location>
    <ligand>
        <name>GTP</name>
        <dbReference type="ChEBI" id="CHEBI:37565"/>
    </ligand>
</feature>
<comment type="similarity">
    <text evidence="8 10">Belongs to the adenylosuccinate synthetase family.</text>
</comment>
<keyword evidence="4 8" id="KW-0547">Nucleotide-binding</keyword>
<dbReference type="PANTHER" id="PTHR11846:SF0">
    <property type="entry name" value="ADENYLOSUCCINATE SYNTHETASE"/>
    <property type="match status" value="1"/>
</dbReference>
<feature type="binding site" evidence="8">
    <location>
        <begin position="412"/>
        <end position="414"/>
    </location>
    <ligand>
        <name>GTP</name>
        <dbReference type="ChEBI" id="CHEBI:37565"/>
    </ligand>
</feature>
<dbReference type="RefSeq" id="WP_132371327.1">
    <property type="nucleotide sequence ID" value="NZ_SMAN01000005.1"/>
</dbReference>
<keyword evidence="3 8" id="KW-0479">Metal-binding</keyword>
<dbReference type="GO" id="GO:0005737">
    <property type="term" value="C:cytoplasm"/>
    <property type="evidence" value="ECO:0007669"/>
    <property type="project" value="UniProtKB-SubCell"/>
</dbReference>
<keyword evidence="8" id="KW-0963">Cytoplasm</keyword>
<dbReference type="Gene3D" id="1.10.300.10">
    <property type="entry name" value="Adenylosuccinate Synthetase, subunit A, domain 2"/>
    <property type="match status" value="1"/>
</dbReference>
<keyword evidence="7 8" id="KW-0342">GTP-binding</keyword>